<dbReference type="Gene3D" id="3.10.450.50">
    <property type="match status" value="1"/>
</dbReference>
<dbReference type="AlphaFoldDB" id="A0AA90H294"/>
<evidence type="ECO:0000313" key="3">
    <source>
        <dbReference type="EMBL" id="MDI5969340.1"/>
    </source>
</evidence>
<feature type="domain" description="SnoaL-like" evidence="2">
    <location>
        <begin position="11"/>
        <end position="111"/>
    </location>
</feature>
<protein>
    <submittedName>
        <fullName evidence="3">Nuclear transport factor 2 family protein</fullName>
    </submittedName>
</protein>
<sequence length="156" mass="16869">MSQQANEAMAERLIDLYNTDVHAMIDQCYPDDLRIKVNGVLAITDRDKFHTVESEVLGIAPDRRAAITRLLHTGDDTVTVEGTCTFTDTESGSVRRTYWCSIWTITDDLVTADSTYLDASVWTANGSGSTHSPGAGRTRHSDSPGPTAAPTSPPAP</sequence>
<accession>A0AA90H294</accession>
<dbReference type="Pfam" id="PF12680">
    <property type="entry name" value="SnoaL_2"/>
    <property type="match status" value="1"/>
</dbReference>
<reference evidence="3" key="1">
    <citation type="submission" date="2023-05" db="EMBL/GenBank/DDBJ databases">
        <title>Streptantibioticus silvisoli sp. nov., acidotolerant actinomycetes 1 from pine litter.</title>
        <authorList>
            <person name="Swiecimska M."/>
            <person name="Golinska P."/>
            <person name="Sangal V."/>
            <person name="Wachnowicz B."/>
            <person name="Goodfellow M."/>
        </authorList>
    </citation>
    <scope>NUCLEOTIDE SEQUENCE</scope>
    <source>
        <strain evidence="3">SL13</strain>
    </source>
</reference>
<dbReference type="SUPFAM" id="SSF54427">
    <property type="entry name" value="NTF2-like"/>
    <property type="match status" value="1"/>
</dbReference>
<organism evidence="3">
    <name type="scientific">Streptantibioticus silvisoli</name>
    <dbReference type="NCBI Taxonomy" id="2705255"/>
    <lineage>
        <taxon>Bacteria</taxon>
        <taxon>Bacillati</taxon>
        <taxon>Actinomycetota</taxon>
        <taxon>Actinomycetes</taxon>
        <taxon>Kitasatosporales</taxon>
        <taxon>Streptomycetaceae</taxon>
        <taxon>Streptantibioticus</taxon>
    </lineage>
</organism>
<dbReference type="InterPro" id="IPR037401">
    <property type="entry name" value="SnoaL-like"/>
</dbReference>
<comment type="caution">
    <text evidence="3">The sequence shown here is derived from an EMBL/GenBank/DDBJ whole genome shotgun (WGS) entry which is preliminary data.</text>
</comment>
<dbReference type="EMBL" id="JABXJJ020000009">
    <property type="protein sequence ID" value="MDI5969340.1"/>
    <property type="molecule type" value="Genomic_DNA"/>
</dbReference>
<feature type="region of interest" description="Disordered" evidence="1">
    <location>
        <begin position="126"/>
        <end position="156"/>
    </location>
</feature>
<dbReference type="RefSeq" id="WP_271312203.1">
    <property type="nucleotide sequence ID" value="NZ_JABXJJ020000009.1"/>
</dbReference>
<proteinExistence type="predicted"/>
<name>A0AA90H294_9ACTN</name>
<dbReference type="InterPro" id="IPR032710">
    <property type="entry name" value="NTF2-like_dom_sf"/>
</dbReference>
<gene>
    <name evidence="3" type="ORF">POF50_008270</name>
</gene>
<evidence type="ECO:0000256" key="1">
    <source>
        <dbReference type="SAM" id="MobiDB-lite"/>
    </source>
</evidence>
<evidence type="ECO:0000259" key="2">
    <source>
        <dbReference type="Pfam" id="PF12680"/>
    </source>
</evidence>